<dbReference type="AlphaFoldDB" id="I7AS28"/>
<dbReference type="Pfam" id="PF05713">
    <property type="entry name" value="MobC"/>
    <property type="match status" value="1"/>
</dbReference>
<geneLocation type="plasmid" evidence="2">
    <name>pCTXM5-1358</name>
</geneLocation>
<dbReference type="InterPro" id="IPR008687">
    <property type="entry name" value="MobC"/>
</dbReference>
<dbReference type="EMBL" id="JX017308">
    <property type="protein sequence ID" value="AFN93959.1"/>
    <property type="molecule type" value="Genomic_DNA"/>
</dbReference>
<reference evidence="2" key="1">
    <citation type="journal article" date="2014" name="Antimicrob. Agents Chemother.">
        <title>Long-Term Dissemination of CTX-M-5-Producing Hypermutable Salmonella enterica Serovar Typhimurium Sequence Type 328 Strains in Russia, Belarus, and Kazakhstan.</title>
        <authorList>
            <person name="Kozyreva V.K."/>
            <person name="Ilina E.N."/>
            <person name="Malakhova M.V."/>
            <person name="Carattoli A."/>
            <person name="Azizov I.S."/>
            <person name="Tapalski D.V."/>
            <person name="Kozlov R.S."/>
            <person name="Edelstein M.V."/>
        </authorList>
    </citation>
    <scope>NUCLEOTIDE SEQUENCE</scope>
    <source>
        <plasmid evidence="2">pCTXM5-1358</plasmid>
    </source>
</reference>
<feature type="domain" description="Bacterial mobilisation" evidence="1">
    <location>
        <begin position="96"/>
        <end position="140"/>
    </location>
</feature>
<proteinExistence type="predicted"/>
<accession>I7AS28</accession>
<keyword evidence="2" id="KW-0614">Plasmid</keyword>
<name>I7AS28_SALTM</name>
<protein>
    <submittedName>
        <fullName evidence="2">MobC</fullName>
    </submittedName>
</protein>
<sequence>MVQGCAPKPAKSLTRLRLVQPRADRESLSRPSRRYQEAGLSEKRNKMLTMWVTEDEHRRLLERCDGRQLAAWMRQTCLDEKPARSGKLPSISPALLRQLAGMGNNLNQIARRVNAGGGTGHDRVQIVAALMAIDAGLERLRHAVLEKGTDDDR</sequence>
<evidence type="ECO:0000259" key="1">
    <source>
        <dbReference type="Pfam" id="PF05713"/>
    </source>
</evidence>
<evidence type="ECO:0000313" key="2">
    <source>
        <dbReference type="EMBL" id="AFN93959.1"/>
    </source>
</evidence>
<organism evidence="2">
    <name type="scientific">Salmonella typhimurium</name>
    <dbReference type="NCBI Taxonomy" id="90371"/>
    <lineage>
        <taxon>Bacteria</taxon>
        <taxon>Pseudomonadati</taxon>
        <taxon>Pseudomonadota</taxon>
        <taxon>Gammaproteobacteria</taxon>
        <taxon>Enterobacterales</taxon>
        <taxon>Enterobacteriaceae</taxon>
        <taxon>Salmonella</taxon>
    </lineage>
</organism>